<organism evidence="1 2">
    <name type="scientific">Staphylococcus aureus</name>
    <dbReference type="NCBI Taxonomy" id="1280"/>
    <lineage>
        <taxon>Bacteria</taxon>
        <taxon>Bacillati</taxon>
        <taxon>Bacillota</taxon>
        <taxon>Bacilli</taxon>
        <taxon>Bacillales</taxon>
        <taxon>Staphylococcaceae</taxon>
        <taxon>Staphylococcus</taxon>
    </lineage>
</organism>
<evidence type="ECO:0000313" key="1">
    <source>
        <dbReference type="EMBL" id="KIU01373.1"/>
    </source>
</evidence>
<dbReference type="Proteomes" id="UP000032274">
    <property type="component" value="Unassembled WGS sequence"/>
</dbReference>
<comment type="caution">
    <text evidence="1">The sequence shown here is derived from an EMBL/GenBank/DDBJ whole genome shotgun (WGS) entry which is preliminary data.</text>
</comment>
<feature type="non-terminal residue" evidence="1">
    <location>
        <position position="154"/>
    </location>
</feature>
<feature type="non-terminal residue" evidence="1">
    <location>
        <position position="1"/>
    </location>
</feature>
<dbReference type="AlphaFoldDB" id="A0AA40JPL1"/>
<reference evidence="1 2" key="1">
    <citation type="submission" date="2015-01" db="EMBL/GenBank/DDBJ databases">
        <title>Characterization of Swiss Staphylococcus aureus strains involved in food poisoning.</title>
        <authorList>
            <person name="Crovadore J."/>
            <person name="Chablais R."/>
            <person name="Tonacini J."/>
            <person name="Schnyder B."/>
            <person name="Lefort F."/>
        </authorList>
    </citation>
    <scope>NUCLEOTIDE SEQUENCE [LARGE SCALE GENOMIC DNA]</scope>
    <source>
        <strain evidence="1 2">SA-120</strain>
    </source>
</reference>
<name>A0AA40JPL1_STAAU</name>
<dbReference type="EMBL" id="JXIG01000428">
    <property type="protein sequence ID" value="KIU01373.1"/>
    <property type="molecule type" value="Genomic_DNA"/>
</dbReference>
<protein>
    <submittedName>
        <fullName evidence="1">Uncharacterized protein</fullName>
    </submittedName>
</protein>
<gene>
    <name evidence="1" type="ORF">QU38_01970</name>
</gene>
<sequence>GGRRAGDARGIEAGLLRQRHDRHQPAIAGAPDADALRIGMALGDQIADAALEIVDVGLAIAFILRLVVLAPLPPGAADVDGQDDMALRDQILVEPPGRVGAAPAPLVAHRVRIDRADDHRIFLRGIEIGGDADPAEQVHPVDMAGELDIARPGP</sequence>
<evidence type="ECO:0000313" key="2">
    <source>
        <dbReference type="Proteomes" id="UP000032274"/>
    </source>
</evidence>
<proteinExistence type="predicted"/>
<accession>A0AA40JPL1</accession>